<comment type="caution">
    <text evidence="2">The sequence shown here is derived from an EMBL/GenBank/DDBJ whole genome shotgun (WGS) entry which is preliminary data.</text>
</comment>
<proteinExistence type="predicted"/>
<name>A0A0B9FQ01_9GAMM</name>
<evidence type="ECO:0000313" key="3">
    <source>
        <dbReference type="Proteomes" id="UP000031278"/>
    </source>
</evidence>
<sequence>MKLTVIGTGNARLLPVYGCHCIACERARTTPEYARGKTSAYISYQGGNLLIDANAEDLLRRFPAGSIDSIVLTHYHMDHVQSLFDLRWGLNLSIPVFGPDDPDGCDDLFKHSGILDFKAARQPFEHFYWRDIRITPMPLIHSKPCLGYVFEYRGKRIAYLTDTVDLPEEVKQWFEGNSVDLMLLDCSFSPVDRSAGEQPRNHNDVILAKSLKEECRPKKMGLIHIGHDLESWAMANPQAFDDDFFLVSDGQEFNF</sequence>
<evidence type="ECO:0000313" key="2">
    <source>
        <dbReference type="EMBL" id="KHT58488.1"/>
    </source>
</evidence>
<keyword evidence="2" id="KW-0456">Lyase</keyword>
<dbReference type="PANTHER" id="PTHR42663">
    <property type="entry name" value="HYDROLASE C777.06C-RELATED-RELATED"/>
    <property type="match status" value="1"/>
</dbReference>
<dbReference type="InterPro" id="IPR035682">
    <property type="entry name" value="PhnP_MBL"/>
</dbReference>
<protein>
    <submittedName>
        <fullName evidence="2">Carbon-phosphorus lyase complex accessory protein</fullName>
    </submittedName>
</protein>
<dbReference type="InterPro" id="IPR017693">
    <property type="entry name" value="Phosphonate_metab_PhnP"/>
</dbReference>
<dbReference type="RefSeq" id="WP_039469414.1">
    <property type="nucleotide sequence ID" value="NZ_JWLZ01000220.1"/>
</dbReference>
<gene>
    <name evidence="2" type="primary">phnP</name>
    <name evidence="2" type="ORF">RJ45_25125</name>
</gene>
<dbReference type="AlphaFoldDB" id="A0A0B9FQ01"/>
<feature type="domain" description="Metallo-beta-lactamase" evidence="1">
    <location>
        <begin position="50"/>
        <end position="225"/>
    </location>
</feature>
<dbReference type="NCBIfam" id="TIGR03307">
    <property type="entry name" value="PhnP"/>
    <property type="match status" value="1"/>
</dbReference>
<dbReference type="GO" id="GO:0008081">
    <property type="term" value="F:phosphoric diester hydrolase activity"/>
    <property type="evidence" value="ECO:0007669"/>
    <property type="project" value="InterPro"/>
</dbReference>
<dbReference type="Pfam" id="PF12706">
    <property type="entry name" value="Lactamase_B_2"/>
    <property type="match status" value="1"/>
</dbReference>
<dbReference type="GO" id="GO:0019700">
    <property type="term" value="P:organic phosphonate catabolic process"/>
    <property type="evidence" value="ECO:0007669"/>
    <property type="project" value="InterPro"/>
</dbReference>
<evidence type="ECO:0000259" key="1">
    <source>
        <dbReference type="Pfam" id="PF12706"/>
    </source>
</evidence>
<dbReference type="EMBL" id="JWLZ01000220">
    <property type="protein sequence ID" value="KHT58488.1"/>
    <property type="molecule type" value="Genomic_DNA"/>
</dbReference>
<dbReference type="PANTHER" id="PTHR42663:SF6">
    <property type="entry name" value="HYDROLASE C777.06C-RELATED"/>
    <property type="match status" value="1"/>
</dbReference>
<organism evidence="2 3">
    <name type="scientific">Photobacterium gaetbulicola</name>
    <dbReference type="NCBI Taxonomy" id="1295392"/>
    <lineage>
        <taxon>Bacteria</taxon>
        <taxon>Pseudomonadati</taxon>
        <taxon>Pseudomonadota</taxon>
        <taxon>Gammaproteobacteria</taxon>
        <taxon>Vibrionales</taxon>
        <taxon>Vibrionaceae</taxon>
        <taxon>Photobacterium</taxon>
    </lineage>
</organism>
<dbReference type="Gene3D" id="3.60.15.10">
    <property type="entry name" value="Ribonuclease Z/Hydroxyacylglutathione hydrolase-like"/>
    <property type="match status" value="1"/>
</dbReference>
<dbReference type="InterPro" id="IPR001279">
    <property type="entry name" value="Metallo-B-lactamas"/>
</dbReference>
<dbReference type="CDD" id="cd07736">
    <property type="entry name" value="PhnP-like_MBL-fold"/>
    <property type="match status" value="1"/>
</dbReference>
<accession>A0A0B9FQ01</accession>
<dbReference type="InterPro" id="IPR036866">
    <property type="entry name" value="RibonucZ/Hydroxyglut_hydro"/>
</dbReference>
<dbReference type="SUPFAM" id="SSF56281">
    <property type="entry name" value="Metallo-hydrolase/oxidoreductase"/>
    <property type="match status" value="1"/>
</dbReference>
<dbReference type="GO" id="GO:0016829">
    <property type="term" value="F:lyase activity"/>
    <property type="evidence" value="ECO:0007669"/>
    <property type="project" value="UniProtKB-KW"/>
</dbReference>
<reference evidence="2 3" key="1">
    <citation type="submission" date="2014-12" db="EMBL/GenBank/DDBJ databases">
        <title>Genome sequencing of Photobacterium gaetbulicola AD005a.</title>
        <authorList>
            <person name="Adrian T.G.S."/>
            <person name="Chan K.G."/>
        </authorList>
    </citation>
    <scope>NUCLEOTIDE SEQUENCE [LARGE SCALE GENOMIC DNA]</scope>
    <source>
        <strain evidence="2 3">AD005a</strain>
    </source>
</reference>
<dbReference type="Proteomes" id="UP000031278">
    <property type="component" value="Unassembled WGS sequence"/>
</dbReference>